<sequence length="87" mass="9405">MSARDDFDFGLRVNQDEQGRTAVVVDEEAGDALLRRTRQLRALAALLSGEHQDSGLFRMADALQADVLDLVADLAGEVHALAQATAR</sequence>
<dbReference type="AlphaFoldDB" id="A0A6B2KUR6"/>
<reference evidence="1 2" key="1">
    <citation type="submission" date="2020-02" db="EMBL/GenBank/DDBJ databases">
        <authorList>
            <person name="Yang Z."/>
        </authorList>
    </citation>
    <scope>NUCLEOTIDE SEQUENCE [LARGE SCALE GENOMIC DNA]</scope>
    <source>
        <strain evidence="1 2">HX-7-9</strain>
    </source>
</reference>
<organism evidence="1 2">
    <name type="scientific">Crenobacter caeni</name>
    <dbReference type="NCBI Taxonomy" id="2705474"/>
    <lineage>
        <taxon>Bacteria</taxon>
        <taxon>Pseudomonadati</taxon>
        <taxon>Pseudomonadota</taxon>
        <taxon>Betaproteobacteria</taxon>
        <taxon>Neisseriales</taxon>
        <taxon>Neisseriaceae</taxon>
        <taxon>Crenobacter</taxon>
    </lineage>
</organism>
<comment type="caution">
    <text evidence="1">The sequence shown here is derived from an EMBL/GenBank/DDBJ whole genome shotgun (WGS) entry which is preliminary data.</text>
</comment>
<keyword evidence="2" id="KW-1185">Reference proteome</keyword>
<gene>
    <name evidence="1" type="ORF">GZH52_13285</name>
</gene>
<dbReference type="Proteomes" id="UP000482578">
    <property type="component" value="Unassembled WGS sequence"/>
</dbReference>
<evidence type="ECO:0000313" key="1">
    <source>
        <dbReference type="EMBL" id="NDV13753.1"/>
    </source>
</evidence>
<accession>A0A6B2KUR6</accession>
<protein>
    <submittedName>
        <fullName evidence="1">Uncharacterized protein</fullName>
    </submittedName>
</protein>
<dbReference type="EMBL" id="JAAGAA010000012">
    <property type="protein sequence ID" value="NDV13753.1"/>
    <property type="molecule type" value="Genomic_DNA"/>
</dbReference>
<evidence type="ECO:0000313" key="2">
    <source>
        <dbReference type="Proteomes" id="UP000482578"/>
    </source>
</evidence>
<proteinExistence type="predicted"/>
<name>A0A6B2KUR6_9NEIS</name>
<dbReference type="RefSeq" id="WP_163317008.1">
    <property type="nucleotide sequence ID" value="NZ_JAAGAA010000012.1"/>
</dbReference>